<keyword evidence="2 8" id="KW-0028">Amino-acid biosynthesis</keyword>
<comment type="catalytic activity">
    <reaction evidence="8">
        <text>L-glutamate + ATP = L-glutamyl 5-phosphate + ADP</text>
        <dbReference type="Rhea" id="RHEA:14877"/>
        <dbReference type="ChEBI" id="CHEBI:29985"/>
        <dbReference type="ChEBI" id="CHEBI:30616"/>
        <dbReference type="ChEBI" id="CHEBI:58274"/>
        <dbReference type="ChEBI" id="CHEBI:456216"/>
        <dbReference type="EC" id="2.7.2.11"/>
    </reaction>
</comment>
<dbReference type="SUPFAM" id="SSF53633">
    <property type="entry name" value="Carbamate kinase-like"/>
    <property type="match status" value="1"/>
</dbReference>
<evidence type="ECO:0000256" key="1">
    <source>
        <dbReference type="ARBA" id="ARBA00022490"/>
    </source>
</evidence>
<dbReference type="GO" id="GO:0004349">
    <property type="term" value="F:glutamate 5-kinase activity"/>
    <property type="evidence" value="ECO:0007669"/>
    <property type="project" value="UniProtKB-EC"/>
</dbReference>
<keyword evidence="5 8" id="KW-0547">Nucleotide-binding</keyword>
<dbReference type="CDD" id="cd04242">
    <property type="entry name" value="AAK_G5K_ProB"/>
    <property type="match status" value="1"/>
</dbReference>
<dbReference type="PROSITE" id="PS00902">
    <property type="entry name" value="GLUTAMATE_5_KINASE"/>
    <property type="match status" value="1"/>
</dbReference>
<dbReference type="InterPro" id="IPR001048">
    <property type="entry name" value="Asp/Glu/Uridylate_kinase"/>
</dbReference>
<dbReference type="InterPro" id="IPR001057">
    <property type="entry name" value="Glu/AcGlu_kinase"/>
</dbReference>
<comment type="similarity">
    <text evidence="8">Belongs to the glutamate 5-kinase family.</text>
</comment>
<dbReference type="EMBL" id="JACOQK010000001">
    <property type="protein sequence ID" value="MBC5787455.1"/>
    <property type="molecule type" value="Genomic_DNA"/>
</dbReference>
<organism evidence="10 11">
    <name type="scientific">Clostridium facile</name>
    <dbReference type="NCBI Taxonomy" id="2763035"/>
    <lineage>
        <taxon>Bacteria</taxon>
        <taxon>Bacillati</taxon>
        <taxon>Bacillota</taxon>
        <taxon>Clostridia</taxon>
        <taxon>Eubacteriales</taxon>
        <taxon>Clostridiaceae</taxon>
        <taxon>Clostridium</taxon>
    </lineage>
</organism>
<dbReference type="EC" id="2.7.2.11" evidence="8"/>
<feature type="binding site" evidence="8">
    <location>
        <position position="13"/>
    </location>
    <ligand>
        <name>ATP</name>
        <dbReference type="ChEBI" id="CHEBI:30616"/>
    </ligand>
</feature>
<dbReference type="PANTHER" id="PTHR43654:SF1">
    <property type="entry name" value="ISOPENTENYL PHOSPHATE KINASE"/>
    <property type="match status" value="1"/>
</dbReference>
<dbReference type="PANTHER" id="PTHR43654">
    <property type="entry name" value="GLUTAMATE 5-KINASE"/>
    <property type="match status" value="1"/>
</dbReference>
<comment type="pathway">
    <text evidence="8">Amino-acid biosynthesis; L-proline biosynthesis; L-glutamate 5-semialdehyde from L-glutamate: step 1/2.</text>
</comment>
<evidence type="ECO:0000313" key="11">
    <source>
        <dbReference type="Proteomes" id="UP000649151"/>
    </source>
</evidence>
<feature type="binding site" evidence="8">
    <location>
        <position position="53"/>
    </location>
    <ligand>
        <name>substrate</name>
    </ligand>
</feature>
<evidence type="ECO:0000256" key="2">
    <source>
        <dbReference type="ARBA" id="ARBA00022605"/>
    </source>
</evidence>
<dbReference type="PRINTS" id="PR00474">
    <property type="entry name" value="GLU5KINASE"/>
</dbReference>
<comment type="subcellular location">
    <subcellularLocation>
        <location evidence="8">Cytoplasm</location>
    </subcellularLocation>
</comment>
<sequence length="263" mass="28541">MANTKNIQRIVVKVGTSTLAHPTGMLNIRHVEHLVKVLSDLKNAGKEIILVSSGSIGVGSGKLGLKQRPADIPSKQACAAIGQCELMYVYDKLFGEYNHIVSQLLLTKYIIDGGRREVNVLNTLNALLQYNAIPIINENDTVSTEEIEFGDNDTLSAIVAKIAKADLLVLLTDIDGLYDKNPAKYPEAQLIKQVDIIDDHIREIAGGRGSSLGTGGMITKIHAAEIATEAGIPMFIINGEKPDLLYQVIEGQKVGTYFPVNHQ</sequence>
<dbReference type="Gene3D" id="3.40.1160.10">
    <property type="entry name" value="Acetylglutamate kinase-like"/>
    <property type="match status" value="1"/>
</dbReference>
<comment type="function">
    <text evidence="8">Catalyzes the transfer of a phosphate group to glutamate to form L-glutamate 5-phosphate.</text>
</comment>
<evidence type="ECO:0000256" key="6">
    <source>
        <dbReference type="ARBA" id="ARBA00022777"/>
    </source>
</evidence>
<evidence type="ECO:0000256" key="8">
    <source>
        <dbReference type="HAMAP-Rule" id="MF_00456"/>
    </source>
</evidence>
<keyword evidence="6 8" id="KW-0418">Kinase</keyword>
<feature type="binding site" evidence="8">
    <location>
        <begin position="172"/>
        <end position="173"/>
    </location>
    <ligand>
        <name>ATP</name>
        <dbReference type="ChEBI" id="CHEBI:30616"/>
    </ligand>
</feature>
<protein>
    <recommendedName>
        <fullName evidence="8">Glutamate 5-kinase</fullName>
        <ecNumber evidence="8">2.7.2.11</ecNumber>
    </recommendedName>
    <alternativeName>
        <fullName evidence="8">Gamma-glutamyl kinase</fullName>
        <shortName evidence="8">GK</shortName>
    </alternativeName>
</protein>
<feature type="domain" description="Aspartate/glutamate/uridylate kinase" evidence="9">
    <location>
        <begin position="8"/>
        <end position="238"/>
    </location>
</feature>
<keyword evidence="11" id="KW-1185">Reference proteome</keyword>
<feature type="binding site" evidence="8">
    <location>
        <begin position="214"/>
        <end position="220"/>
    </location>
    <ligand>
        <name>ATP</name>
        <dbReference type="ChEBI" id="CHEBI:30616"/>
    </ligand>
</feature>
<keyword evidence="7 8" id="KW-0067">ATP-binding</keyword>
<evidence type="ECO:0000259" key="9">
    <source>
        <dbReference type="Pfam" id="PF00696"/>
    </source>
</evidence>
<evidence type="ECO:0000256" key="5">
    <source>
        <dbReference type="ARBA" id="ARBA00022741"/>
    </source>
</evidence>
<reference evidence="10 11" key="1">
    <citation type="submission" date="2020-08" db="EMBL/GenBank/DDBJ databases">
        <title>Genome public.</title>
        <authorList>
            <person name="Liu C."/>
            <person name="Sun Q."/>
        </authorList>
    </citation>
    <scope>NUCLEOTIDE SEQUENCE [LARGE SCALE GENOMIC DNA]</scope>
    <source>
        <strain evidence="10 11">NSJ-27</strain>
    </source>
</reference>
<accession>A0ABR7IQN8</accession>
<evidence type="ECO:0000313" key="10">
    <source>
        <dbReference type="EMBL" id="MBC5787455.1"/>
    </source>
</evidence>
<feature type="binding site" evidence="8">
    <location>
        <position position="152"/>
    </location>
    <ligand>
        <name>substrate</name>
    </ligand>
</feature>
<evidence type="ECO:0000256" key="3">
    <source>
        <dbReference type="ARBA" id="ARBA00022650"/>
    </source>
</evidence>
<gene>
    <name evidence="8 10" type="primary">proB</name>
    <name evidence="10" type="ORF">H8Z77_05370</name>
</gene>
<keyword evidence="1 8" id="KW-0963">Cytoplasm</keyword>
<dbReference type="InterPro" id="IPR019797">
    <property type="entry name" value="Glutamate_5-kinase_CS"/>
</dbReference>
<dbReference type="Proteomes" id="UP000649151">
    <property type="component" value="Unassembled WGS sequence"/>
</dbReference>
<dbReference type="Pfam" id="PF00696">
    <property type="entry name" value="AA_kinase"/>
    <property type="match status" value="1"/>
</dbReference>
<dbReference type="RefSeq" id="WP_186996396.1">
    <property type="nucleotide sequence ID" value="NZ_JACOQK010000001.1"/>
</dbReference>
<evidence type="ECO:0000256" key="7">
    <source>
        <dbReference type="ARBA" id="ARBA00022840"/>
    </source>
</evidence>
<name>A0ABR7IQN8_9CLOT</name>
<dbReference type="InterPro" id="IPR011529">
    <property type="entry name" value="Glu_5kinase"/>
</dbReference>
<feature type="binding site" evidence="8">
    <location>
        <position position="140"/>
    </location>
    <ligand>
        <name>substrate</name>
    </ligand>
</feature>
<keyword evidence="4 8" id="KW-0808">Transferase</keyword>
<dbReference type="NCBIfam" id="TIGR01027">
    <property type="entry name" value="proB"/>
    <property type="match status" value="1"/>
</dbReference>
<comment type="caution">
    <text evidence="10">The sequence shown here is derived from an EMBL/GenBank/DDBJ whole genome shotgun (WGS) entry which is preliminary data.</text>
</comment>
<dbReference type="PIRSF" id="PIRSF000729">
    <property type="entry name" value="GK"/>
    <property type="match status" value="1"/>
</dbReference>
<evidence type="ECO:0000256" key="4">
    <source>
        <dbReference type="ARBA" id="ARBA00022679"/>
    </source>
</evidence>
<dbReference type="InterPro" id="IPR005715">
    <property type="entry name" value="Glu_5kinase/COase_Synthase"/>
</dbReference>
<keyword evidence="3 8" id="KW-0641">Proline biosynthesis</keyword>
<dbReference type="HAMAP" id="MF_00456">
    <property type="entry name" value="ProB"/>
    <property type="match status" value="1"/>
</dbReference>
<dbReference type="InterPro" id="IPR041739">
    <property type="entry name" value="G5K_ProB"/>
</dbReference>
<dbReference type="InterPro" id="IPR036393">
    <property type="entry name" value="AceGlu_kinase-like_sf"/>
</dbReference>
<proteinExistence type="inferred from homology"/>